<dbReference type="SUPFAM" id="SSF52418">
    <property type="entry name" value="Nucleoside phosphorylase/phosphoribosyltransferase catalytic domain"/>
    <property type="match status" value="1"/>
</dbReference>
<evidence type="ECO:0000256" key="1">
    <source>
        <dbReference type="ARBA" id="ARBA00022676"/>
    </source>
</evidence>
<keyword evidence="2 6" id="KW-0808">Transferase</keyword>
<accession>R4YS30</accession>
<evidence type="ECO:0000256" key="2">
    <source>
        <dbReference type="ARBA" id="ARBA00022679"/>
    </source>
</evidence>
<dbReference type="STRING" id="698738.OLEAN_C18770"/>
<sequence length="325" mass="36684">MIITNTEHNEFTQYVRILARGRNASRDMSQEEAKHAMTLLLEGKALPEQLGAFFMLMRVKEESPEELAGFAQACTPLWKGLSADIIWPSYAGKRRQPLWYLLSMQLIKDAGYSILMHGAHSHTADRQFSADICEDFGIKIAASHQQAAALIAQEKIAYLPCNLLHEEFQNWLMTKHTLGLRSPINTLLRLIAPNNCAGVQSVFHPNYGKTHQAACALIGKEALIMKGEGGEFEINPERTTQCIFTHRDDIEKIPGIQPHFEGKHTEPNKQALLDCWQNEVDEYGYHATLRTTAAVLMLKDKVLDFPQALVKATDLWNKRNKSAFN</sequence>
<gene>
    <name evidence="6" type="ORF">OLEAN_C18770</name>
</gene>
<dbReference type="PANTHER" id="PTHR43285:SF4">
    <property type="entry name" value="TRANSFERASE"/>
    <property type="match status" value="1"/>
</dbReference>
<dbReference type="GO" id="GO:0005829">
    <property type="term" value="C:cytosol"/>
    <property type="evidence" value="ECO:0007669"/>
    <property type="project" value="TreeGrafter"/>
</dbReference>
<dbReference type="InterPro" id="IPR035902">
    <property type="entry name" value="Nuc_phospho_transferase"/>
</dbReference>
<dbReference type="PATRIC" id="fig|698738.3.peg.1943"/>
<dbReference type="Pfam" id="PF00591">
    <property type="entry name" value="Glycos_transf_3"/>
    <property type="match status" value="1"/>
</dbReference>
<dbReference type="GO" id="GO:0004048">
    <property type="term" value="F:anthranilate phosphoribosyltransferase activity"/>
    <property type="evidence" value="ECO:0007669"/>
    <property type="project" value="InterPro"/>
</dbReference>
<organism evidence="6 7">
    <name type="scientific">Oleispira antarctica RB-8</name>
    <dbReference type="NCBI Taxonomy" id="698738"/>
    <lineage>
        <taxon>Bacteria</taxon>
        <taxon>Pseudomonadati</taxon>
        <taxon>Pseudomonadota</taxon>
        <taxon>Gammaproteobacteria</taxon>
        <taxon>Oceanospirillales</taxon>
        <taxon>Oceanospirillaceae</taxon>
        <taxon>Oleispira</taxon>
    </lineage>
</organism>
<dbReference type="EMBL" id="FO203512">
    <property type="protein sequence ID" value="CCK76053.1"/>
    <property type="molecule type" value="Genomic_DNA"/>
</dbReference>
<dbReference type="AlphaFoldDB" id="R4YS30"/>
<dbReference type="Gene3D" id="1.20.970.10">
    <property type="entry name" value="Transferase, Pyrimidine Nucleoside Phosphorylase, Chain C"/>
    <property type="match status" value="1"/>
</dbReference>
<reference evidence="6 7" key="1">
    <citation type="journal article" date="2013" name="Nat. Commun.">
        <title>Genome sequence and functional genomic analysis of the oil-degrading bacterium Oleispira antarctica.</title>
        <authorList>
            <person name="Kube M."/>
            <person name="Chernikova T.N."/>
            <person name="Al-Ramahi Y."/>
            <person name="Beloqui A."/>
            <person name="Lopez-Cortez N."/>
            <person name="Guazzaroni M.E."/>
            <person name="Heipieper H.J."/>
            <person name="Klages S."/>
            <person name="Kotsyurbenko O.R."/>
            <person name="Langer I."/>
            <person name="Nechitaylo T.Y."/>
            <person name="Lunsdorf H."/>
            <person name="Fernandez M."/>
            <person name="Juarez S."/>
            <person name="Ciordia S."/>
            <person name="Singer A."/>
            <person name="Kagan O."/>
            <person name="Egorova O."/>
            <person name="Petit P.A."/>
            <person name="Stogios P."/>
            <person name="Kim Y."/>
            <person name="Tchigvintsev A."/>
            <person name="Flick R."/>
            <person name="Denaro R."/>
            <person name="Genovese M."/>
            <person name="Albar J.P."/>
            <person name="Reva O.N."/>
            <person name="Martinez-Gomariz M."/>
            <person name="Tran H."/>
            <person name="Ferrer M."/>
            <person name="Savchenko A."/>
            <person name="Yakunin A.F."/>
            <person name="Yakimov M.M."/>
            <person name="Golyshina O.V."/>
            <person name="Reinhardt R."/>
            <person name="Golyshin P.N."/>
        </authorList>
    </citation>
    <scope>NUCLEOTIDE SEQUENCE [LARGE SCALE GENOMIC DNA]</scope>
</reference>
<name>R4YS30_OLEAN</name>
<keyword evidence="1" id="KW-0328">Glycosyltransferase</keyword>
<keyword evidence="7" id="KW-1185">Reference proteome</keyword>
<dbReference type="OrthoDB" id="9768896at2"/>
<evidence type="ECO:0000259" key="4">
    <source>
        <dbReference type="Pfam" id="PF00591"/>
    </source>
</evidence>
<feature type="domain" description="Glycosyl transferase family 3" evidence="4">
    <location>
        <begin position="110"/>
        <end position="315"/>
    </location>
</feature>
<dbReference type="NCBIfam" id="NF006564">
    <property type="entry name" value="PRK09071.1"/>
    <property type="match status" value="1"/>
</dbReference>
<dbReference type="InterPro" id="IPR000312">
    <property type="entry name" value="Glycosyl_Trfase_fam3"/>
</dbReference>
<evidence type="ECO:0000313" key="6">
    <source>
        <dbReference type="EMBL" id="CCK76053.1"/>
    </source>
</evidence>
<keyword evidence="3" id="KW-0822">Tryptophan biosynthesis</keyword>
<feature type="domain" description="Glycosyl transferase family 3 N-terminal" evidence="5">
    <location>
        <begin position="15"/>
        <end position="73"/>
    </location>
</feature>
<dbReference type="InterPro" id="IPR017459">
    <property type="entry name" value="Glycosyl_Trfase_fam3_N_dom"/>
</dbReference>
<evidence type="ECO:0000256" key="3">
    <source>
        <dbReference type="ARBA" id="ARBA00022822"/>
    </source>
</evidence>
<dbReference type="KEGG" id="oai:OLEAN_C18770"/>
<dbReference type="SUPFAM" id="SSF47648">
    <property type="entry name" value="Nucleoside phosphorylase/phosphoribosyltransferase N-terminal domain"/>
    <property type="match status" value="1"/>
</dbReference>
<dbReference type="InterPro" id="IPR036320">
    <property type="entry name" value="Glycosyl_Trfase_fam3_N_dom_sf"/>
</dbReference>
<keyword evidence="3" id="KW-0057">Aromatic amino acid biosynthesis</keyword>
<dbReference type="Gene3D" id="3.40.1030.10">
    <property type="entry name" value="Nucleoside phosphorylase/phosphoribosyltransferase catalytic domain"/>
    <property type="match status" value="1"/>
</dbReference>
<evidence type="ECO:0000313" key="7">
    <source>
        <dbReference type="Proteomes" id="UP000032749"/>
    </source>
</evidence>
<protein>
    <submittedName>
        <fullName evidence="6">Putative glycosyl transferase, family 3</fullName>
    </submittedName>
</protein>
<evidence type="ECO:0000259" key="5">
    <source>
        <dbReference type="Pfam" id="PF02885"/>
    </source>
</evidence>
<proteinExistence type="predicted"/>
<dbReference type="Proteomes" id="UP000032749">
    <property type="component" value="Chromosome"/>
</dbReference>
<dbReference type="GO" id="GO:0000162">
    <property type="term" value="P:L-tryptophan biosynthetic process"/>
    <property type="evidence" value="ECO:0007669"/>
    <property type="project" value="UniProtKB-KW"/>
</dbReference>
<dbReference type="PANTHER" id="PTHR43285">
    <property type="entry name" value="ANTHRANILATE PHOSPHORIBOSYLTRANSFERASE"/>
    <property type="match status" value="1"/>
</dbReference>
<keyword evidence="3" id="KW-0028">Amino-acid biosynthesis</keyword>
<dbReference type="Pfam" id="PF02885">
    <property type="entry name" value="Glycos_trans_3N"/>
    <property type="match status" value="1"/>
</dbReference>
<dbReference type="InterPro" id="IPR005940">
    <property type="entry name" value="Anthranilate_Pribosyl_Tfrase"/>
</dbReference>
<dbReference type="HOGENOM" id="CLU_043389_0_0_6"/>